<sequence>MATLIVVAPTLYLGCGRVEAWPLYRTFHPLVRPPIPGRRVSPPRPSPLSLPFLSSSLSRISGPGLSPVLASGRLDKEAWAGYTLSSILDIE</sequence>
<gene>
    <name evidence="1" type="ORF">KTA_14160</name>
</gene>
<evidence type="ECO:0000313" key="1">
    <source>
        <dbReference type="EMBL" id="BBH93217.1"/>
    </source>
</evidence>
<proteinExistence type="predicted"/>
<reference evidence="1" key="1">
    <citation type="submission" date="2018-12" db="EMBL/GenBank/DDBJ databases">
        <title>Novel natural products biosynthetic potential of the class Ktedonobacteria.</title>
        <authorList>
            <person name="Zheng Y."/>
            <person name="Saitou A."/>
            <person name="Wang C.M."/>
            <person name="Toyoda A."/>
            <person name="Minakuchi Y."/>
            <person name="Sekiguchi Y."/>
            <person name="Ueda K."/>
            <person name="Takano H."/>
            <person name="Sakai Y."/>
            <person name="Yokota A."/>
            <person name="Yabe S."/>
        </authorList>
    </citation>
    <scope>NUCLEOTIDE SEQUENCE</scope>
    <source>
        <strain evidence="1">A3-2</strain>
    </source>
</reference>
<protein>
    <submittedName>
        <fullName evidence="1">Uncharacterized protein</fullName>
    </submittedName>
</protein>
<dbReference type="EMBL" id="AP019377">
    <property type="protein sequence ID" value="BBH93217.1"/>
    <property type="molecule type" value="Genomic_DNA"/>
</dbReference>
<dbReference type="AlphaFoldDB" id="A0A455SXY6"/>
<name>A0A455SXY6_9CHLR</name>
<organism evidence="1">
    <name type="scientific">Thermogemmatispora argillosa</name>
    <dbReference type="NCBI Taxonomy" id="2045280"/>
    <lineage>
        <taxon>Bacteria</taxon>
        <taxon>Bacillati</taxon>
        <taxon>Chloroflexota</taxon>
        <taxon>Ktedonobacteria</taxon>
        <taxon>Thermogemmatisporales</taxon>
        <taxon>Thermogemmatisporaceae</taxon>
        <taxon>Thermogemmatispora</taxon>
    </lineage>
</organism>
<accession>A0A455SXY6</accession>